<name>G7VBH9_9CREN</name>
<organism evidence="2 3">
    <name type="scientific">Pyrobaculum ferrireducens</name>
    <dbReference type="NCBI Taxonomy" id="1104324"/>
    <lineage>
        <taxon>Archaea</taxon>
        <taxon>Thermoproteota</taxon>
        <taxon>Thermoprotei</taxon>
        <taxon>Thermoproteales</taxon>
        <taxon>Thermoproteaceae</taxon>
        <taxon>Pyrobaculum</taxon>
    </lineage>
</organism>
<dbReference type="RefSeq" id="WP_014288237.1">
    <property type="nucleotide sequence ID" value="NC_016645.1"/>
</dbReference>
<dbReference type="Gene3D" id="3.40.50.300">
    <property type="entry name" value="P-loop containing nucleotide triphosphate hydrolases"/>
    <property type="match status" value="1"/>
</dbReference>
<dbReference type="STRING" id="1104324.P186_0968"/>
<evidence type="ECO:0000256" key="1">
    <source>
        <dbReference type="SAM" id="MobiDB-lite"/>
    </source>
</evidence>
<keyword evidence="3" id="KW-1185">Reference proteome</keyword>
<proteinExistence type="predicted"/>
<dbReference type="eggNOG" id="arCOG03166">
    <property type="taxonomic scope" value="Archaea"/>
</dbReference>
<evidence type="ECO:0000313" key="3">
    <source>
        <dbReference type="Proteomes" id="UP000005867"/>
    </source>
</evidence>
<dbReference type="HOGENOM" id="CLU_041137_3_0_2"/>
<reference evidence="2 3" key="1">
    <citation type="journal article" date="2012" name="J. Bacteriol.">
        <title>Complete genome sequence of strain 1860, a crenarchaeon of the genus pyrobaculum able to grow with various electron acceptors.</title>
        <authorList>
            <person name="Mardanov A.V."/>
            <person name="Gumerov V.M."/>
            <person name="Slobodkina G.B."/>
            <person name="Beletsky A.V."/>
            <person name="Bonch-Osmolovskaya E.A."/>
            <person name="Ravin N.V."/>
            <person name="Skryabin K.G."/>
        </authorList>
    </citation>
    <scope>NUCLEOTIDE SEQUENCE [LARGE SCALE GENOMIC DNA]</scope>
    <source>
        <strain evidence="2 3">1860</strain>
    </source>
</reference>
<dbReference type="PANTHER" id="PTHR34704:SF2">
    <property type="entry name" value="ATPASE"/>
    <property type="match status" value="1"/>
</dbReference>
<dbReference type="BioCyc" id="PSP1104324:GJSN-948-MONOMER"/>
<sequence>MAVIKLYGRERELALLGRLKPPFLAVVYGRRRIGKTALVLSFLSARPHLYFFVNPKKPRGVLLEEFGEALRRAAGLPSYVRFADWEEFFDVLFQLRGYVVAFDEFQWFLETAPEVPYILQKMWDTRVEKPSVILTGSVVGMVKRLVADAGSPLFGRADLVLELGELEPPAVFRWLGDMGVVGEEAFKLFLLFGGVPYYYRLAQQWGVRTAEEAVRLLVAGEGGPLRHEVEFVLAESLGREYRTHLAILDAVAGGATKLEQIASRAGVKATSLPPYLNDLVNLLGVLERRKSKRVYYEIRDRFYAYWLRSVYRHGDVAAGEALEEAAVRELERFYPWAFEAAVRQILPRFYPVKKVSREVVHIREGGRRVQLDVDALGVDEDRRFAVLAEAKWGAADPREIVPKLREAAEMLIPPGWTTRLAIFAKSFTAETEEADLIDLGTILQNLAQPTPSVYTPQTSKPRGGSAELDAAGGSEHGGDTRRGARRPGSGA</sequence>
<dbReference type="InterPro" id="IPR027417">
    <property type="entry name" value="P-loop_NTPase"/>
</dbReference>
<dbReference type="EMBL" id="CP003098">
    <property type="protein sequence ID" value="AET32409.1"/>
    <property type="molecule type" value="Genomic_DNA"/>
</dbReference>
<evidence type="ECO:0000313" key="2">
    <source>
        <dbReference type="EMBL" id="AET32409.1"/>
    </source>
</evidence>
<feature type="compositionally biased region" description="Polar residues" evidence="1">
    <location>
        <begin position="450"/>
        <end position="460"/>
    </location>
</feature>
<feature type="region of interest" description="Disordered" evidence="1">
    <location>
        <begin position="450"/>
        <end position="491"/>
    </location>
</feature>
<dbReference type="GeneID" id="11595227"/>
<dbReference type="PANTHER" id="PTHR34704">
    <property type="entry name" value="ATPASE"/>
    <property type="match status" value="1"/>
</dbReference>
<dbReference type="KEGG" id="pyr:P186_0968"/>
<dbReference type="AlphaFoldDB" id="G7VBH9"/>
<accession>G7VBH9</accession>
<dbReference type="SUPFAM" id="SSF52540">
    <property type="entry name" value="P-loop containing nucleoside triphosphate hydrolases"/>
    <property type="match status" value="1"/>
</dbReference>
<gene>
    <name evidence="2" type="ORF">P186_0968</name>
</gene>
<protein>
    <submittedName>
        <fullName evidence="2">ATPase</fullName>
    </submittedName>
</protein>
<dbReference type="Proteomes" id="UP000005867">
    <property type="component" value="Chromosome"/>
</dbReference>